<sequence length="144" mass="14950">MSRRVLHLLPVLVLVVLPAGCGESSPTTGSTTSRSWELVEILDATAAGGSVSSRPVPVGTAEQQRALTRDLTRPELARRLAEVVAEHETAPGRRLVGAIVAIGCTPPTEVTYDDGLVRPPPSGAQVQCLAPVTSLAVLEVPAEG</sequence>
<feature type="signal peptide" evidence="1">
    <location>
        <begin position="1"/>
        <end position="21"/>
    </location>
</feature>
<comment type="caution">
    <text evidence="2">The sequence shown here is derived from an EMBL/GenBank/DDBJ whole genome shotgun (WGS) entry which is preliminary data.</text>
</comment>
<feature type="chain" id="PRO_5047280299" evidence="1">
    <location>
        <begin position="22"/>
        <end position="144"/>
    </location>
</feature>
<reference evidence="3" key="1">
    <citation type="journal article" date="2019" name="Int. J. Syst. Evol. Microbiol.">
        <title>The Global Catalogue of Microorganisms (GCM) 10K type strain sequencing project: providing services to taxonomists for standard genome sequencing and annotation.</title>
        <authorList>
            <consortium name="The Broad Institute Genomics Platform"/>
            <consortium name="The Broad Institute Genome Sequencing Center for Infectious Disease"/>
            <person name="Wu L."/>
            <person name="Ma J."/>
        </authorList>
    </citation>
    <scope>NUCLEOTIDE SEQUENCE [LARGE SCALE GENOMIC DNA]</scope>
    <source>
        <strain evidence="3">JCM 18127</strain>
    </source>
</reference>
<organism evidence="2 3">
    <name type="scientific">Nocardioides nanhaiensis</name>
    <dbReference type="NCBI Taxonomy" id="1476871"/>
    <lineage>
        <taxon>Bacteria</taxon>
        <taxon>Bacillati</taxon>
        <taxon>Actinomycetota</taxon>
        <taxon>Actinomycetes</taxon>
        <taxon>Propionibacteriales</taxon>
        <taxon>Nocardioidaceae</taxon>
        <taxon>Nocardioides</taxon>
    </lineage>
</organism>
<keyword evidence="1" id="KW-0732">Signal</keyword>
<dbReference type="RefSeq" id="WP_345265171.1">
    <property type="nucleotide sequence ID" value="NZ_BAABIM010000002.1"/>
</dbReference>
<gene>
    <name evidence="2" type="ORF">GCM10023226_19290</name>
</gene>
<dbReference type="EMBL" id="BAABIM010000002">
    <property type="protein sequence ID" value="GAA4682272.1"/>
    <property type="molecule type" value="Genomic_DNA"/>
</dbReference>
<name>A0ABP8W6E5_9ACTN</name>
<protein>
    <submittedName>
        <fullName evidence="2">Uncharacterized protein</fullName>
    </submittedName>
</protein>
<evidence type="ECO:0000313" key="3">
    <source>
        <dbReference type="Proteomes" id="UP001500621"/>
    </source>
</evidence>
<evidence type="ECO:0000256" key="1">
    <source>
        <dbReference type="SAM" id="SignalP"/>
    </source>
</evidence>
<keyword evidence="3" id="KW-1185">Reference proteome</keyword>
<evidence type="ECO:0000313" key="2">
    <source>
        <dbReference type="EMBL" id="GAA4682272.1"/>
    </source>
</evidence>
<proteinExistence type="predicted"/>
<accession>A0ABP8W6E5</accession>
<dbReference type="Proteomes" id="UP001500621">
    <property type="component" value="Unassembled WGS sequence"/>
</dbReference>